<evidence type="ECO:0000313" key="1">
    <source>
        <dbReference type="EMBL" id="MQN90542.1"/>
    </source>
</evidence>
<gene>
    <name evidence="1" type="primary">traN</name>
    <name evidence="1" type="ORF">F7D59_11975</name>
</gene>
<name>A0A646HN37_9BACT</name>
<evidence type="ECO:0000313" key="2">
    <source>
        <dbReference type="Proteomes" id="UP000420635"/>
    </source>
</evidence>
<proteinExistence type="predicted"/>
<dbReference type="RefSeq" id="WP_153113878.1">
    <property type="nucleotide sequence ID" value="NZ_VZAS01000159.1"/>
</dbReference>
<reference evidence="2" key="1">
    <citation type="submission" date="2019-09" db="EMBL/GenBank/DDBJ databases">
        <title>Distinct polysaccharide growth profiles of human intestinal Prevotella copri isolates.</title>
        <authorList>
            <person name="Fehlner-Peach H."/>
            <person name="Magnabosco C."/>
            <person name="Raghavan V."/>
            <person name="Scher J.U."/>
            <person name="Tett A."/>
            <person name="Cox L.M."/>
            <person name="Gottsegen C."/>
            <person name="Watters A."/>
            <person name="Wiltshire- Gordon J.D."/>
            <person name="Segata N."/>
            <person name="Bonneau R."/>
            <person name="Littman D.R."/>
        </authorList>
    </citation>
    <scope>NUCLEOTIDE SEQUENCE [LARGE SCALE GENOMIC DNA]</scope>
    <source>
        <strain evidence="2">iP54</strain>
    </source>
</reference>
<dbReference type="Proteomes" id="UP000420635">
    <property type="component" value="Unassembled WGS sequence"/>
</dbReference>
<dbReference type="NCBIfam" id="TIGR03780">
    <property type="entry name" value="Bac_Flav_CT_N"/>
    <property type="match status" value="1"/>
</dbReference>
<protein>
    <submittedName>
        <fullName evidence="1">Conjugative transposon protein TraN</fullName>
    </submittedName>
</protein>
<dbReference type="InterPro" id="IPR022298">
    <property type="entry name" value="Conjug_transposon_TraN"/>
</dbReference>
<organism evidence="1 2">
    <name type="scientific">Segatella copri</name>
    <dbReference type="NCBI Taxonomy" id="165179"/>
    <lineage>
        <taxon>Bacteria</taxon>
        <taxon>Pseudomonadati</taxon>
        <taxon>Bacteroidota</taxon>
        <taxon>Bacteroidia</taxon>
        <taxon>Bacteroidales</taxon>
        <taxon>Prevotellaceae</taxon>
        <taxon>Segatella</taxon>
    </lineage>
</organism>
<accession>A0A646HN37</accession>
<sequence>MKNIKKRAFTLFIMCLGVALGTFAQKGFNNMEQLTINEHVSTVITASEPIRLVDISTDSIVGDKPLDNVIRLKPVTGNHKDGEVMGIVTIITERYRVQYALLYTSRIEEAVTDKEVELIERNAFHNPDVSMSTVDMVSYAMKVWQSPAKYRSTFTTHNKMTMRLNNIYVVGEYFFIDFSVSNKTNLPFDIDELRVKLQDKKQQKATNVQTIELKPALVLDRSVRFKSGYRNIIVLKKMTFPNDKVLTIELSEKQISGRTISMNLDYEDVLAADAFDTLLLREQ</sequence>
<comment type="caution">
    <text evidence="1">The sequence shown here is derived from an EMBL/GenBank/DDBJ whole genome shotgun (WGS) entry which is preliminary data.</text>
</comment>
<dbReference type="EMBL" id="VZBQ01000125">
    <property type="protein sequence ID" value="MQN90542.1"/>
    <property type="molecule type" value="Genomic_DNA"/>
</dbReference>
<dbReference type="AlphaFoldDB" id="A0A646HN37"/>
<dbReference type="Pfam" id="PF13595">
    <property type="entry name" value="DUF4138"/>
    <property type="match status" value="1"/>
</dbReference>